<comment type="caution">
    <text evidence="1">The sequence shown here is derived from an EMBL/GenBank/DDBJ whole genome shotgun (WGS) entry which is preliminary data.</text>
</comment>
<proteinExistence type="predicted"/>
<evidence type="ECO:0000313" key="2">
    <source>
        <dbReference type="Proteomes" id="UP000600139"/>
    </source>
</evidence>
<sequence>MHGHSPDFIIGRIRWRAAKHGLPTSRTGFWEDSPDWLQADFPANFVNPVLYSVSDCGEMATVIGTEEIMTPGYDDGVRIAIDEMDRISSPCIGTKRKVDFDALAVVTKDLVEHLLPVESGKGCFAVWNILLTLGRMQR</sequence>
<dbReference type="Proteomes" id="UP000600139">
    <property type="component" value="Unassembled WGS sequence"/>
</dbReference>
<dbReference type="EMBL" id="JAENIK010000004">
    <property type="protein sequence ID" value="MBK1814741.1"/>
    <property type="molecule type" value="Genomic_DNA"/>
</dbReference>
<keyword evidence="2" id="KW-1185">Reference proteome</keyword>
<reference evidence="1" key="1">
    <citation type="submission" date="2021-01" db="EMBL/GenBank/DDBJ databases">
        <title>Modified the classification status of verrucomicrobia.</title>
        <authorList>
            <person name="Feng X."/>
        </authorList>
    </citation>
    <scope>NUCLEOTIDE SEQUENCE</scope>
    <source>
        <strain evidence="1">JCM 18052</strain>
    </source>
</reference>
<organism evidence="1 2">
    <name type="scientific">Luteolibacter yonseiensis</name>
    <dbReference type="NCBI Taxonomy" id="1144680"/>
    <lineage>
        <taxon>Bacteria</taxon>
        <taxon>Pseudomonadati</taxon>
        <taxon>Verrucomicrobiota</taxon>
        <taxon>Verrucomicrobiia</taxon>
        <taxon>Verrucomicrobiales</taxon>
        <taxon>Verrucomicrobiaceae</taxon>
        <taxon>Luteolibacter</taxon>
    </lineage>
</organism>
<protein>
    <submittedName>
        <fullName evidence="1">Uncharacterized protein</fullName>
    </submittedName>
</protein>
<gene>
    <name evidence="1" type="ORF">JIN84_03895</name>
</gene>
<name>A0A934R1S7_9BACT</name>
<dbReference type="RefSeq" id="WP_200349693.1">
    <property type="nucleotide sequence ID" value="NZ_BAABHZ010000010.1"/>
</dbReference>
<accession>A0A934R1S7</accession>
<evidence type="ECO:0000313" key="1">
    <source>
        <dbReference type="EMBL" id="MBK1814741.1"/>
    </source>
</evidence>
<dbReference type="AlphaFoldDB" id="A0A934R1S7"/>